<dbReference type="Pfam" id="PF01872">
    <property type="entry name" value="RibD_C"/>
    <property type="match status" value="1"/>
</dbReference>
<organism evidence="5 6">
    <name type="scientific">Agromyces albus</name>
    <dbReference type="NCBI Taxonomy" id="205332"/>
    <lineage>
        <taxon>Bacteria</taxon>
        <taxon>Bacillati</taxon>
        <taxon>Actinomycetota</taxon>
        <taxon>Actinomycetes</taxon>
        <taxon>Micrococcales</taxon>
        <taxon>Microbacteriaceae</taxon>
        <taxon>Agromyces</taxon>
    </lineage>
</organism>
<dbReference type="OrthoDB" id="5243299at2"/>
<dbReference type="RefSeq" id="WP_129521661.1">
    <property type="nucleotide sequence ID" value="NZ_SDPN01000032.1"/>
</dbReference>
<name>A0A4Q2KW92_9MICO</name>
<feature type="domain" description="Bacterial bifunctional deaminase-reductase C-terminal" evidence="4">
    <location>
        <begin position="20"/>
        <end position="228"/>
    </location>
</feature>
<evidence type="ECO:0000259" key="4">
    <source>
        <dbReference type="Pfam" id="PF01872"/>
    </source>
</evidence>
<protein>
    <submittedName>
        <fullName evidence="5">Pyrimidine reductase family protein</fullName>
    </submittedName>
</protein>
<dbReference type="PANTHER" id="PTHR38011">
    <property type="entry name" value="DIHYDROFOLATE REDUCTASE FAMILY PROTEIN (AFU_ORTHOLOGUE AFUA_8G06820)"/>
    <property type="match status" value="1"/>
</dbReference>
<evidence type="ECO:0000313" key="5">
    <source>
        <dbReference type="EMBL" id="RXZ68123.1"/>
    </source>
</evidence>
<proteinExistence type="predicted"/>
<keyword evidence="2" id="KW-0521">NADP</keyword>
<keyword evidence="6" id="KW-1185">Reference proteome</keyword>
<comment type="caution">
    <text evidence="5">The sequence shown here is derived from an EMBL/GenBank/DDBJ whole genome shotgun (WGS) entry which is preliminary data.</text>
</comment>
<dbReference type="Gene3D" id="3.40.430.10">
    <property type="entry name" value="Dihydrofolate Reductase, subunit A"/>
    <property type="match status" value="1"/>
</dbReference>
<dbReference type="SUPFAM" id="SSF53597">
    <property type="entry name" value="Dihydrofolate reductase-like"/>
    <property type="match status" value="1"/>
</dbReference>
<evidence type="ECO:0000256" key="3">
    <source>
        <dbReference type="ARBA" id="ARBA00023002"/>
    </source>
</evidence>
<dbReference type="GO" id="GO:0009231">
    <property type="term" value="P:riboflavin biosynthetic process"/>
    <property type="evidence" value="ECO:0007669"/>
    <property type="project" value="InterPro"/>
</dbReference>
<sequence>MAVDRASLLEAYALPEGAARHVRMNFVSSLDGAVSIGGRSGGLGDETDRLAMRVMRTLADVVLVGAGTVRVEGYGGVRVGEADAAWRLEHVRAPQPRLAVVSAALDLDPQHPFFAKAVERPIVVTHAAAPADRRAALSAVADVLICGDGEAGADAEGSVDLEAMLASLVDLGIGRVLCEGGPRLFGALMNADLVDELCLSLSPMLVGGSAGRISRGAVEMERSMHLVHAIPAGDLLLLRYSRG</sequence>
<gene>
    <name evidence="5" type="ORF">ESP51_14790</name>
</gene>
<dbReference type="Proteomes" id="UP000293865">
    <property type="component" value="Unassembled WGS sequence"/>
</dbReference>
<evidence type="ECO:0000313" key="6">
    <source>
        <dbReference type="Proteomes" id="UP000293865"/>
    </source>
</evidence>
<dbReference type="InterPro" id="IPR050765">
    <property type="entry name" value="Riboflavin_Biosynth_HTPR"/>
</dbReference>
<dbReference type="InterPro" id="IPR002734">
    <property type="entry name" value="RibDG_C"/>
</dbReference>
<dbReference type="EMBL" id="SDPN01000032">
    <property type="protein sequence ID" value="RXZ68123.1"/>
    <property type="molecule type" value="Genomic_DNA"/>
</dbReference>
<accession>A0A4Q2KW92</accession>
<comment type="pathway">
    <text evidence="1">Cofactor biosynthesis; riboflavin biosynthesis.</text>
</comment>
<dbReference type="PANTHER" id="PTHR38011:SF7">
    <property type="entry name" value="2,5-DIAMINO-6-RIBOSYLAMINO-4(3H)-PYRIMIDINONE 5'-PHOSPHATE REDUCTASE"/>
    <property type="match status" value="1"/>
</dbReference>
<keyword evidence="3" id="KW-0560">Oxidoreductase</keyword>
<dbReference type="InterPro" id="IPR024072">
    <property type="entry name" value="DHFR-like_dom_sf"/>
</dbReference>
<evidence type="ECO:0000256" key="1">
    <source>
        <dbReference type="ARBA" id="ARBA00005104"/>
    </source>
</evidence>
<evidence type="ECO:0000256" key="2">
    <source>
        <dbReference type="ARBA" id="ARBA00022857"/>
    </source>
</evidence>
<reference evidence="5 6" key="1">
    <citation type="submission" date="2019-01" db="EMBL/GenBank/DDBJ databases">
        <title>Agromyces.</title>
        <authorList>
            <person name="Li J."/>
        </authorList>
    </citation>
    <scope>NUCLEOTIDE SEQUENCE [LARGE SCALE GENOMIC DNA]</scope>
    <source>
        <strain evidence="5 6">DSM 15934</strain>
    </source>
</reference>
<dbReference type="AlphaFoldDB" id="A0A4Q2KW92"/>
<dbReference type="GO" id="GO:0008703">
    <property type="term" value="F:5-amino-6-(5-phosphoribosylamino)uracil reductase activity"/>
    <property type="evidence" value="ECO:0007669"/>
    <property type="project" value="InterPro"/>
</dbReference>